<dbReference type="EMBL" id="JALPRX010000112">
    <property type="protein sequence ID" value="MCK8787232.1"/>
    <property type="molecule type" value="Genomic_DNA"/>
</dbReference>
<protein>
    <submittedName>
        <fullName evidence="1">Uncharacterized protein</fullName>
    </submittedName>
</protein>
<name>A0A9X1YEK9_9PROT</name>
<dbReference type="AlphaFoldDB" id="A0A9X1YEK9"/>
<proteinExistence type="predicted"/>
<sequence>MSGKPRDWEAKGRRDLIPARAAEREALRAAEVRERLVRISKPHQAATALPPRPPGGYGSGISCPLATPLRYARTTGTGEELVLSEAGRSLIEALFSSMDDRRDRTVLAWPNRPEGAFVAAAIALHEGRATGRLGRAAVALWPWRDSATVHAARSILVESQDLIAVARAAAKDVQDDKEWSRQPDAQDTLNVVHFSLRGAKRRGRWTVSRPNLLEITPTFGPHSVEPHYRTDPAQVLYRVREHTRIADMGAACANANLGRLGDPSKAPLAVFGLPPAAERDVARCLAFPRFANLGLDAILVDATRRIRDELGDRWERGLVALLGALDRMGTARPGVVALADDAFGLRVVEEALRKRAQAVRPQRRPLERRGMLLVQRSLLGPASSPALQTLPEVEYRFDLKDGTLLATRRALLGLAQRAEREGDADAANGARAALAFIRSIANLPVGYDEAMRIVWANHASDDELDLRMRRRLGLDTALIPLHDAWSARDGAFKVELDEVRKEVQRRIDGWRKATPMSLKLRGVLSKAKRDGKDPLLALPGSDSLSLFSASSLADEFPCRAVETRRLADAVAAHETPLVIVVGPSPETVRLLLTLDPSPPKVALVGDAAGSALLAAELYPLTRTANFAPVAARATAMLRELGKVEADLSEDMAETRAPPLPDLMNLDFTREGGRYEGAVVRVVTEGGYSIAYRKGSDVLRQTPDELRCFERARAADLRRGDSILVLVPRLLEQFREAFARSPGAQRELRAYHEAVARCCASLPGRTHRDHAWEVLHRIQRADPTFGDFEIDNVVRWVRVDGNTLDDPGAQPQTPRTWARFSRFTQVLGMSPALAEAYWRAAIRPARSFRISEGMMFHERAVAFVADPEGVMARPGARDLAPLWQAILENVDTVRTVEAVNAADRA</sequence>
<dbReference type="Proteomes" id="UP001139516">
    <property type="component" value="Unassembled WGS sequence"/>
</dbReference>
<organism evidence="1 2">
    <name type="scientific">Roseomonas acroporae</name>
    <dbReference type="NCBI Taxonomy" id="2937791"/>
    <lineage>
        <taxon>Bacteria</taxon>
        <taxon>Pseudomonadati</taxon>
        <taxon>Pseudomonadota</taxon>
        <taxon>Alphaproteobacteria</taxon>
        <taxon>Acetobacterales</taxon>
        <taxon>Roseomonadaceae</taxon>
        <taxon>Roseomonas</taxon>
    </lineage>
</organism>
<keyword evidence="2" id="KW-1185">Reference proteome</keyword>
<gene>
    <name evidence="1" type="ORF">M0638_22930</name>
</gene>
<comment type="caution">
    <text evidence="1">The sequence shown here is derived from an EMBL/GenBank/DDBJ whole genome shotgun (WGS) entry which is preliminary data.</text>
</comment>
<accession>A0A9X1YEK9</accession>
<reference evidence="1" key="1">
    <citation type="submission" date="2022-04" db="EMBL/GenBank/DDBJ databases">
        <title>Roseomonas acroporae sp. nov., isolated from coral Acropora digitifera.</title>
        <authorList>
            <person name="Sun H."/>
        </authorList>
    </citation>
    <scope>NUCLEOTIDE SEQUENCE</scope>
    <source>
        <strain evidence="1">NAR14</strain>
    </source>
</reference>
<evidence type="ECO:0000313" key="1">
    <source>
        <dbReference type="EMBL" id="MCK8787232.1"/>
    </source>
</evidence>
<dbReference type="RefSeq" id="WP_248669287.1">
    <property type="nucleotide sequence ID" value="NZ_JALPRX010000112.1"/>
</dbReference>
<evidence type="ECO:0000313" key="2">
    <source>
        <dbReference type="Proteomes" id="UP001139516"/>
    </source>
</evidence>